<dbReference type="GO" id="GO:0010181">
    <property type="term" value="F:FMN binding"/>
    <property type="evidence" value="ECO:0007669"/>
    <property type="project" value="InterPro"/>
</dbReference>
<sequence>MTIHSEHPFLPPEGERDPLRRLRGRLAQAVTVCTAGAGSSRVGLTVSSLVVADGDPAHLLMLVDEDSDLADALEPGETFVVNVLGARDRALADPFAGTAPAPGGPFTLGSWDETPYGPVLASATAWLGARVVAPPRQVGWPLLVDGTVEHVEIGADAPALAHLRGRYVDLG</sequence>
<dbReference type="GO" id="GO:0042602">
    <property type="term" value="F:riboflavin reductase (NADPH) activity"/>
    <property type="evidence" value="ECO:0007669"/>
    <property type="project" value="TreeGrafter"/>
</dbReference>
<organism evidence="3 4">
    <name type="scientific">Mumia zhuanghuii</name>
    <dbReference type="NCBI Taxonomy" id="2585211"/>
    <lineage>
        <taxon>Bacteria</taxon>
        <taxon>Bacillati</taxon>
        <taxon>Actinomycetota</taxon>
        <taxon>Actinomycetes</taxon>
        <taxon>Propionibacteriales</taxon>
        <taxon>Nocardioidaceae</taxon>
        <taxon>Mumia</taxon>
    </lineage>
</organism>
<dbReference type="SMART" id="SM00903">
    <property type="entry name" value="Flavin_Reduct"/>
    <property type="match status" value="1"/>
</dbReference>
<dbReference type="SUPFAM" id="SSF50475">
    <property type="entry name" value="FMN-binding split barrel"/>
    <property type="match status" value="1"/>
</dbReference>
<accession>A0A5Q6RPU7</accession>
<dbReference type="RefSeq" id="WP_149771261.1">
    <property type="nucleotide sequence ID" value="NZ_VDFQ02000006.1"/>
</dbReference>
<dbReference type="Proteomes" id="UP000307768">
    <property type="component" value="Unassembled WGS sequence"/>
</dbReference>
<feature type="domain" description="Flavin reductase like" evidence="2">
    <location>
        <begin position="23"/>
        <end position="169"/>
    </location>
</feature>
<evidence type="ECO:0000259" key="2">
    <source>
        <dbReference type="SMART" id="SM00903"/>
    </source>
</evidence>
<dbReference type="InterPro" id="IPR050268">
    <property type="entry name" value="NADH-dep_flavin_reductase"/>
</dbReference>
<keyword evidence="1" id="KW-0560">Oxidoreductase</keyword>
<evidence type="ECO:0000313" key="3">
    <source>
        <dbReference type="EMBL" id="KAA1420037.1"/>
    </source>
</evidence>
<proteinExistence type="predicted"/>
<dbReference type="Gene3D" id="2.30.110.10">
    <property type="entry name" value="Electron Transport, Fmn-binding Protein, Chain A"/>
    <property type="match status" value="1"/>
</dbReference>
<dbReference type="InterPro" id="IPR002563">
    <property type="entry name" value="Flavin_Rdtase-like_dom"/>
</dbReference>
<evidence type="ECO:0000313" key="4">
    <source>
        <dbReference type="Proteomes" id="UP000307768"/>
    </source>
</evidence>
<reference evidence="3 4" key="1">
    <citation type="submission" date="2019-09" db="EMBL/GenBank/DDBJ databases">
        <title>Mumia zhuanghuii sp. nov. isolated from the intestinal contents of plateau pika (Ochotona curzoniae) in the Qinghai-Tibet plateau of China.</title>
        <authorList>
            <person name="Tian Z."/>
        </authorList>
    </citation>
    <scope>NUCLEOTIDE SEQUENCE [LARGE SCALE GENOMIC DNA]</scope>
    <source>
        <strain evidence="4">350</strain>
    </source>
</reference>
<dbReference type="Pfam" id="PF01613">
    <property type="entry name" value="Flavin_Reduct"/>
    <property type="match status" value="1"/>
</dbReference>
<name>A0A5Q6RPU7_9ACTN</name>
<dbReference type="EMBL" id="VDFQ02000006">
    <property type="protein sequence ID" value="KAA1420037.1"/>
    <property type="molecule type" value="Genomic_DNA"/>
</dbReference>
<dbReference type="InterPro" id="IPR012349">
    <property type="entry name" value="Split_barrel_FMN-bd"/>
</dbReference>
<comment type="caution">
    <text evidence="3">The sequence shown here is derived from an EMBL/GenBank/DDBJ whole genome shotgun (WGS) entry which is preliminary data.</text>
</comment>
<dbReference type="OrthoDB" id="3394673at2"/>
<dbReference type="AlphaFoldDB" id="A0A5Q6RPU7"/>
<dbReference type="PANTHER" id="PTHR30466:SF1">
    <property type="entry name" value="FMN REDUCTASE (NADH) RUTF"/>
    <property type="match status" value="1"/>
</dbReference>
<gene>
    <name evidence="3" type="ORF">FE697_019350</name>
</gene>
<dbReference type="PANTHER" id="PTHR30466">
    <property type="entry name" value="FLAVIN REDUCTASE"/>
    <property type="match status" value="1"/>
</dbReference>
<protein>
    <submittedName>
        <fullName evidence="3">Flavin reductase</fullName>
    </submittedName>
</protein>
<evidence type="ECO:0000256" key="1">
    <source>
        <dbReference type="ARBA" id="ARBA00023002"/>
    </source>
</evidence>